<reference evidence="1" key="1">
    <citation type="submission" date="2024-02" db="EMBL/GenBank/DDBJ databases">
        <title>Metagenome Assembled Genome of Zalaria obscura JY119.</title>
        <authorList>
            <person name="Vighnesh L."/>
            <person name="Jagadeeshwari U."/>
            <person name="Venkata Ramana C."/>
            <person name="Sasikala C."/>
        </authorList>
    </citation>
    <scope>NUCLEOTIDE SEQUENCE</scope>
    <source>
        <strain evidence="1">JY119</strain>
    </source>
</reference>
<accession>A0ACC3SA94</accession>
<name>A0ACC3SA94_9PEZI</name>
<dbReference type="EMBL" id="JAMKPW020000028">
    <property type="protein sequence ID" value="KAK8204318.1"/>
    <property type="molecule type" value="Genomic_DNA"/>
</dbReference>
<comment type="caution">
    <text evidence="1">The sequence shown here is derived from an EMBL/GenBank/DDBJ whole genome shotgun (WGS) entry which is preliminary data.</text>
</comment>
<evidence type="ECO:0000313" key="2">
    <source>
        <dbReference type="Proteomes" id="UP001320706"/>
    </source>
</evidence>
<proteinExistence type="predicted"/>
<gene>
    <name evidence="1" type="ORF">M8818_005163</name>
</gene>
<dbReference type="Proteomes" id="UP001320706">
    <property type="component" value="Unassembled WGS sequence"/>
</dbReference>
<sequence length="1218" mass="134578">MLAGKGQLDGAILRPAKPDGSSTKWRRLLFFALAVVAFVSVSMLAVAKHWPLCLVAQALNIAWSPANCLPGQSKLLLGDDRGSSEPRLGAVASESSICSNIGIDLLKRGGNAADAMVGTTFCTGVIGMYHSGIGGGGFMLVRDGNGEYEHVDFRETAPAAAYQDMYNNTPAASVFGGLASGVPGEVRGMAYLHDKYGRLSWRDVMQGAIHTARHGFPVTEDLLRYIHFAVAERKENFLVDDPNWAVDFAPNGTLLALGDIITRKRYADTLETIANEGPDAFYTGRMAESMIKAVQETNGTMTMEDLANYTVAIRPVAEIDYRGYKVRSTSAPSSGAVALSVLKIIEGYETMGNEGWLNLSTHRLDEAIRFGYGQRASMGDPSFVEGMEEYEADMLNASTASTIRAKISDYHTLKVKDYDPSGFEVIDTPGTSHVVTADASGLAITMTTTINLLFGSQVLVPETGIIMNNEMDDFSIPGRKNAFGFVPSPSNYIRPGKRPFSSITPTIVEDADGELYFVVGAAGGSRIITATIQNLWHVLDRNMTSAEALAMPRFHDQLIPNQAAFEWTYDNATVAFMQDRGHNVTWWAQGQSSAQALRRLRNGTFEAAGEPRQLSSGGFALYLTMSHLFEISILKFLVSDLESRIDEKEQAHDQYKARTDATIRSDQDKIKRLEELNNGLSSTNQQQAEEINSLRLELEACPPPKRQHSGEATDLPSREPRQKRLPIKVPGPSEDDLTQWEQSNDLGMSSKPGGPDWPIIPSSQTSSSIDDSSDEPEPSPDQDEDFLDITQDENMEARRDSYKRTPEQDDRSNKFENTVAPSRRPILGVNSTARPPLGIKTHWNSVNMPVKTFSSHITKPLKTYSRRPVLDVNSHTTPTRDHSLRKDTHMSVEGSSLSSRCPILDINSHTTTPTHDAGRDHTLHLSGTWQDTHTSLKGSQRRPVLDVNTSTTHTTVHVNNSVRDPGRLAIRPSKEIYMPAPSTPKRTTLPAATSTRHTSVIRPVRPDPLAVANSARNVPTASPAIPRRDLLHVLKSPRKASPPAPPRRRPGRRQHRIGADLDPPEREPAPRHKIPPDVLISWRGNIDDSIQLPDSLKGTVERLINDKDLHQIFIKVPHGDCVTARGRNLPTILTTAERKVVKRLAVGQSLRIPENAACFHCVNARRACVRKFAKDFFVLMELPRQLVDDEEDVARHYRMNRHLKSWEIGRIYGPQKKK</sequence>
<keyword evidence="2" id="KW-1185">Reference proteome</keyword>
<organism evidence="1 2">
    <name type="scientific">Zalaria obscura</name>
    <dbReference type="NCBI Taxonomy" id="2024903"/>
    <lineage>
        <taxon>Eukaryota</taxon>
        <taxon>Fungi</taxon>
        <taxon>Dikarya</taxon>
        <taxon>Ascomycota</taxon>
        <taxon>Pezizomycotina</taxon>
        <taxon>Dothideomycetes</taxon>
        <taxon>Dothideomycetidae</taxon>
        <taxon>Dothideales</taxon>
        <taxon>Zalariaceae</taxon>
        <taxon>Zalaria</taxon>
    </lineage>
</organism>
<evidence type="ECO:0000313" key="1">
    <source>
        <dbReference type="EMBL" id="KAK8204318.1"/>
    </source>
</evidence>
<protein>
    <submittedName>
        <fullName evidence="1">Uncharacterized protein</fullName>
    </submittedName>
</protein>